<dbReference type="Gene3D" id="2.30.42.10">
    <property type="match status" value="1"/>
</dbReference>
<feature type="region of interest" description="Disordered" evidence="1">
    <location>
        <begin position="530"/>
        <end position="580"/>
    </location>
</feature>
<feature type="region of interest" description="Disordered" evidence="1">
    <location>
        <begin position="385"/>
        <end position="406"/>
    </location>
</feature>
<feature type="compositionally biased region" description="Polar residues" evidence="1">
    <location>
        <begin position="545"/>
        <end position="565"/>
    </location>
</feature>
<evidence type="ECO:0000313" key="4">
    <source>
        <dbReference type="Proteomes" id="UP001186944"/>
    </source>
</evidence>
<protein>
    <recommendedName>
        <fullName evidence="2">PDZ domain-containing protein</fullName>
    </recommendedName>
</protein>
<dbReference type="SMART" id="SM00228">
    <property type="entry name" value="PDZ"/>
    <property type="match status" value="1"/>
</dbReference>
<dbReference type="SUPFAM" id="SSF50156">
    <property type="entry name" value="PDZ domain-like"/>
    <property type="match status" value="1"/>
</dbReference>
<reference evidence="3" key="1">
    <citation type="submission" date="2019-08" db="EMBL/GenBank/DDBJ databases">
        <title>The improved chromosome-level genome for the pearl oyster Pinctada fucata martensii using PacBio sequencing and Hi-C.</title>
        <authorList>
            <person name="Zheng Z."/>
        </authorList>
    </citation>
    <scope>NUCLEOTIDE SEQUENCE</scope>
    <source>
        <strain evidence="3">ZZ-2019</strain>
        <tissue evidence="3">Adductor muscle</tissue>
    </source>
</reference>
<feature type="compositionally biased region" description="Basic and acidic residues" evidence="1">
    <location>
        <begin position="228"/>
        <end position="239"/>
    </location>
</feature>
<dbReference type="PROSITE" id="PS50106">
    <property type="entry name" value="PDZ"/>
    <property type="match status" value="1"/>
</dbReference>
<feature type="domain" description="PDZ" evidence="2">
    <location>
        <begin position="37"/>
        <end position="150"/>
    </location>
</feature>
<feature type="compositionally biased region" description="Polar residues" evidence="1">
    <location>
        <begin position="242"/>
        <end position="251"/>
    </location>
</feature>
<feature type="compositionally biased region" description="Low complexity" evidence="1">
    <location>
        <begin position="325"/>
        <end position="343"/>
    </location>
</feature>
<dbReference type="PANTHER" id="PTHR23175:SF23">
    <property type="entry name" value="PDZ DOMAIN-CONTAINING PROTEIN"/>
    <property type="match status" value="1"/>
</dbReference>
<organism evidence="3 4">
    <name type="scientific">Pinctada imbricata</name>
    <name type="common">Atlantic pearl-oyster</name>
    <name type="synonym">Pinctada martensii</name>
    <dbReference type="NCBI Taxonomy" id="66713"/>
    <lineage>
        <taxon>Eukaryota</taxon>
        <taxon>Metazoa</taxon>
        <taxon>Spiralia</taxon>
        <taxon>Lophotrochozoa</taxon>
        <taxon>Mollusca</taxon>
        <taxon>Bivalvia</taxon>
        <taxon>Autobranchia</taxon>
        <taxon>Pteriomorphia</taxon>
        <taxon>Pterioida</taxon>
        <taxon>Pterioidea</taxon>
        <taxon>Pteriidae</taxon>
        <taxon>Pinctada</taxon>
    </lineage>
</organism>
<name>A0AA89CE92_PINIB</name>
<feature type="compositionally biased region" description="Low complexity" evidence="1">
    <location>
        <begin position="566"/>
        <end position="580"/>
    </location>
</feature>
<keyword evidence="4" id="KW-1185">Reference proteome</keyword>
<dbReference type="InterPro" id="IPR036034">
    <property type="entry name" value="PDZ_sf"/>
</dbReference>
<feature type="region of interest" description="Disordered" evidence="1">
    <location>
        <begin position="217"/>
        <end position="347"/>
    </location>
</feature>
<dbReference type="AlphaFoldDB" id="A0AA89CE92"/>
<dbReference type="EMBL" id="VSWD01000001">
    <property type="protein sequence ID" value="KAK3109196.1"/>
    <property type="molecule type" value="Genomic_DNA"/>
</dbReference>
<dbReference type="InterPro" id="IPR001478">
    <property type="entry name" value="PDZ"/>
</dbReference>
<comment type="caution">
    <text evidence="3">The sequence shown here is derived from an EMBL/GenBank/DDBJ whole genome shotgun (WGS) entry which is preliminary data.</text>
</comment>
<proteinExistence type="predicted"/>
<dbReference type="Proteomes" id="UP001186944">
    <property type="component" value="Unassembled WGS sequence"/>
</dbReference>
<feature type="region of interest" description="Disordered" evidence="1">
    <location>
        <begin position="60"/>
        <end position="88"/>
    </location>
</feature>
<dbReference type="PANTHER" id="PTHR23175">
    <property type="entry name" value="PDZ DOMAIN-CONTAINING PROTEIN"/>
    <property type="match status" value="1"/>
</dbReference>
<feature type="compositionally biased region" description="Basic and acidic residues" evidence="1">
    <location>
        <begin position="641"/>
        <end position="660"/>
    </location>
</feature>
<feature type="region of interest" description="Disordered" evidence="1">
    <location>
        <begin position="641"/>
        <end position="681"/>
    </location>
</feature>
<gene>
    <name evidence="3" type="ORF">FSP39_025208</name>
</gene>
<sequence>MPSQSREMPSIHVAIIMTSDVDPRLVSLFSGWHGPRTVLIPKADQGYGFTLRHFVVHPPESIHDQSTLDDPSQLPGTRSNRPRQGTQEPLETIFVKHVFEGGTAHAVGLTPGDRILAVNDIPTSGKSYAEVISIIQNCDGILKLQVLPEHEDILQMAYKGSSQSLSPNMYPMPYKPSTSINPIQSGATIRLKGQSQLRTATPDDSVYTGQAVLRRQWSASSDDSASEMDERGLMSERGRALKTSTSYTSGLSIYHDPRGRKNGSKSASDLSSVVHRRSRDKVLHPNDSQENISKALNSRSQTTTRVIPLDTRYPREKTPSKENLSSASSGYSTSSSRHSYPDSMSNITPVTVIPRSYTSQTNVSTDRAKSDKSARQYIPVLRSSPATHTTKVTASVDGLDSKPQTPSERNLEIFEHPNQGSGGRTFIVKIGDRHFEGGISQGHSPSQVSMNSSLQKPSYGTAFALTRSPVSGQFELSQEVPIVKHKKQMFEKGQNDNTHVGGNFNRYKTEIQKITSNGKFSSVQERLANFEKEGSPQKLRRMSSTERYTSPEPQCQPQYQRQMSPTNQQQAFSSSSNQTQAFQESAPIRIYVSQGTVSATASPLVEIVPVYQESPQPSVTTKSVMHVQDESDGACHSIMHEETPQRRSYHEGERSDDGHGPKPVRKPSFLAAVNAPHQRCK</sequence>
<evidence type="ECO:0000313" key="3">
    <source>
        <dbReference type="EMBL" id="KAK3109196.1"/>
    </source>
</evidence>
<feature type="compositionally biased region" description="Polar residues" evidence="1">
    <location>
        <begin position="286"/>
        <end position="305"/>
    </location>
</feature>
<feature type="compositionally biased region" description="Polar residues" evidence="1">
    <location>
        <begin position="64"/>
        <end position="88"/>
    </location>
</feature>
<evidence type="ECO:0000259" key="2">
    <source>
        <dbReference type="PROSITE" id="PS50106"/>
    </source>
</evidence>
<evidence type="ECO:0000256" key="1">
    <source>
        <dbReference type="SAM" id="MobiDB-lite"/>
    </source>
</evidence>
<dbReference type="Pfam" id="PF00595">
    <property type="entry name" value="PDZ"/>
    <property type="match status" value="1"/>
</dbReference>
<accession>A0AA89CE92</accession>